<sequence>MADARNNIPSPPGLPCVGNILDVQDEVPIHAIERLLDTYGPIVKLRIFGNERLFIGSAELLEELCDERRFWKTAGDGAASLTTAGGRSGLFGAKSEEEPDWQQAHRTLMPAFGPLSIQQMFGEMHDVASQLVLKWARLGSNYRIPVTEDFTRLTLDTIALCAMDYRFNSFYQDEMHPFVQAMNHTLSASSDRLKLGPLVRKMMPWDKSVEKVQQSRALMREIAEQLVQHRRSNPTEKRDLLNAMVKGKDPKTGELMPDALIAANMITFLVAGHETTSGLLSFAMLNLLKNPETYFKAQQEVDKVLGRGKMTVEHMKSLTYINAVLRETLRLTPTVPAFSRSIRNDNPHDVEQLSNGKYALRRDDKVLCLVSKAHRDPKVYGEDANEFKPERMLEDNFQRLLKGAWKPFGTGVRACIVYTSGRPFAWQEAQMALALLLQSFNFKLDDPSYQTKIKQTLTIKPDEFYMRATLRDGLTATNLQRLLSSSGDDVEFAVEEGHRRTATGLRDGQPITILYGSNTGTCLALAQKLSVNARKYGYNADVQELNTAVGVLPKNQPIAILTASYEGQPTNNADQFFAWLETMGAETSLEEVQFAVFGCGHSDWQTTFQRIPTLVDEMLEKHGGQRLAPRGLTDAASGDIFSDFDNWADHTFWPSFASGSGDASLAQTSLDIEMSTQNRGSYLRQDVRAGQVVDARRLTTDGEPEKRHLEVKLPEGMTYGTGDYLAVLPLNPPESVTRVTTYFKISQHATMTIKPGSATFLPTGVTLSVSDLLKGFVELSLPASRKDLQACLAVTKASEDRFVLEGLNNEEGFKEMIEWRTSVLDLLCQYQSIELSFSTFISMLPPLRPRHYSISSSPLHDPTTCTITYGIVRELAKSGVGHYIGVTSAFLSTLKPADEVLVSVRGTNKYFHLPAEPEACPIMMFGAGTGMAPFRGFIQERAVQIAAGRKLAPALMFMGCRSSVKDRLYAEQIDEWVKVGAVDVRYAFSQEPEKSRGCKHIQDRLLKDKEEVLRMWHEGAKVFTCGGPAVANSVGNAAKILLLGSLEAKGEKMSEEQASEWFQARRNERFVVDVFA</sequence>
<comment type="caution">
    <text evidence="1">The sequence shown here is derived from an EMBL/GenBank/DDBJ whole genome shotgun (WGS) entry which is preliminary data.</text>
</comment>
<dbReference type="Proteomes" id="UP001281147">
    <property type="component" value="Unassembled WGS sequence"/>
</dbReference>
<name>A0ACC3MUR8_9PEZI</name>
<gene>
    <name evidence="1" type="ORF">LTR37_014012</name>
</gene>
<reference evidence="1" key="1">
    <citation type="submission" date="2023-07" db="EMBL/GenBank/DDBJ databases">
        <title>Black Yeasts Isolated from many extreme environments.</title>
        <authorList>
            <person name="Coleine C."/>
            <person name="Stajich J.E."/>
            <person name="Selbmann L."/>
        </authorList>
    </citation>
    <scope>NUCLEOTIDE SEQUENCE</scope>
    <source>
        <strain evidence="1">CCFEE 5714</strain>
    </source>
</reference>
<protein>
    <submittedName>
        <fullName evidence="1">Uncharacterized protein</fullName>
    </submittedName>
</protein>
<keyword evidence="2" id="KW-1185">Reference proteome</keyword>
<dbReference type="EMBL" id="JAUTXU010000142">
    <property type="protein sequence ID" value="KAK3704172.1"/>
    <property type="molecule type" value="Genomic_DNA"/>
</dbReference>
<evidence type="ECO:0000313" key="2">
    <source>
        <dbReference type="Proteomes" id="UP001281147"/>
    </source>
</evidence>
<proteinExistence type="predicted"/>
<accession>A0ACC3MUR8</accession>
<evidence type="ECO:0000313" key="1">
    <source>
        <dbReference type="EMBL" id="KAK3704172.1"/>
    </source>
</evidence>
<organism evidence="1 2">
    <name type="scientific">Vermiconidia calcicola</name>
    <dbReference type="NCBI Taxonomy" id="1690605"/>
    <lineage>
        <taxon>Eukaryota</taxon>
        <taxon>Fungi</taxon>
        <taxon>Dikarya</taxon>
        <taxon>Ascomycota</taxon>
        <taxon>Pezizomycotina</taxon>
        <taxon>Dothideomycetes</taxon>
        <taxon>Dothideomycetidae</taxon>
        <taxon>Mycosphaerellales</taxon>
        <taxon>Extremaceae</taxon>
        <taxon>Vermiconidia</taxon>
    </lineage>
</organism>